<dbReference type="InterPro" id="IPR005630">
    <property type="entry name" value="Terpene_synthase_metal-bd"/>
</dbReference>
<evidence type="ECO:0000313" key="9">
    <source>
        <dbReference type="Proteomes" id="UP001237642"/>
    </source>
</evidence>
<dbReference type="GO" id="GO:0010333">
    <property type="term" value="F:terpene synthase activity"/>
    <property type="evidence" value="ECO:0007669"/>
    <property type="project" value="InterPro"/>
</dbReference>
<dbReference type="InterPro" id="IPR001906">
    <property type="entry name" value="Terpene_synth_N"/>
</dbReference>
<dbReference type="InterPro" id="IPR036965">
    <property type="entry name" value="Terpene_synth_N_sf"/>
</dbReference>
<gene>
    <name evidence="8" type="ORF">POM88_029999</name>
</gene>
<evidence type="ECO:0000259" key="7">
    <source>
        <dbReference type="Pfam" id="PF03936"/>
    </source>
</evidence>
<evidence type="ECO:0000259" key="6">
    <source>
        <dbReference type="Pfam" id="PF01397"/>
    </source>
</evidence>
<dbReference type="InterPro" id="IPR008930">
    <property type="entry name" value="Terpenoid_cyclase/PrenylTrfase"/>
</dbReference>
<evidence type="ECO:0000256" key="4">
    <source>
        <dbReference type="ARBA" id="ARBA00022842"/>
    </source>
</evidence>
<dbReference type="EMBL" id="JAUIZM010000007">
    <property type="protein sequence ID" value="KAK1373806.1"/>
    <property type="molecule type" value="Genomic_DNA"/>
</dbReference>
<dbReference type="Pfam" id="PF03936">
    <property type="entry name" value="Terpene_synth_C"/>
    <property type="match status" value="1"/>
</dbReference>
<organism evidence="8 9">
    <name type="scientific">Heracleum sosnowskyi</name>
    <dbReference type="NCBI Taxonomy" id="360622"/>
    <lineage>
        <taxon>Eukaryota</taxon>
        <taxon>Viridiplantae</taxon>
        <taxon>Streptophyta</taxon>
        <taxon>Embryophyta</taxon>
        <taxon>Tracheophyta</taxon>
        <taxon>Spermatophyta</taxon>
        <taxon>Magnoliopsida</taxon>
        <taxon>eudicotyledons</taxon>
        <taxon>Gunneridae</taxon>
        <taxon>Pentapetalae</taxon>
        <taxon>asterids</taxon>
        <taxon>campanulids</taxon>
        <taxon>Apiales</taxon>
        <taxon>Apiaceae</taxon>
        <taxon>Apioideae</taxon>
        <taxon>apioid superclade</taxon>
        <taxon>Tordylieae</taxon>
        <taxon>Tordyliinae</taxon>
        <taxon>Heracleum</taxon>
    </lineage>
</organism>
<dbReference type="InterPro" id="IPR034741">
    <property type="entry name" value="Terpene_cyclase-like_1_C"/>
</dbReference>
<dbReference type="SFLD" id="SFLDG01019">
    <property type="entry name" value="Terpene_Cyclase_Like_1_C_Termi"/>
    <property type="match status" value="1"/>
</dbReference>
<dbReference type="InterPro" id="IPR044814">
    <property type="entry name" value="Terpene_cyclase_plant_C1"/>
</dbReference>
<protein>
    <submittedName>
        <fullName evidence="8">Valerianol synthase TPS8</fullName>
    </submittedName>
</protein>
<dbReference type="PANTHER" id="PTHR31225:SF93">
    <property type="entry name" value="ALPHA-HUMULENE_(-)-(E)-BETA-CARYOPHYLLENE SYNTHASE"/>
    <property type="match status" value="1"/>
</dbReference>
<dbReference type="GO" id="GO:0016102">
    <property type="term" value="P:diterpenoid biosynthetic process"/>
    <property type="evidence" value="ECO:0007669"/>
    <property type="project" value="InterPro"/>
</dbReference>
<dbReference type="InterPro" id="IPR050148">
    <property type="entry name" value="Terpene_synthase-like"/>
</dbReference>
<dbReference type="PANTHER" id="PTHR31225">
    <property type="entry name" value="OS04G0344100 PROTEIN-RELATED"/>
    <property type="match status" value="1"/>
</dbReference>
<dbReference type="SUPFAM" id="SSF48239">
    <property type="entry name" value="Terpenoid cyclases/Protein prenyltransferases"/>
    <property type="match status" value="1"/>
</dbReference>
<evidence type="ECO:0000256" key="5">
    <source>
        <dbReference type="ARBA" id="ARBA00023239"/>
    </source>
</evidence>
<feature type="domain" description="Terpene synthase N-terminal" evidence="6">
    <location>
        <begin position="27"/>
        <end position="200"/>
    </location>
</feature>
<dbReference type="Proteomes" id="UP001237642">
    <property type="component" value="Unassembled WGS sequence"/>
</dbReference>
<comment type="pathway">
    <text evidence="2">Secondary metabolite biosynthesis; terpenoid biosynthesis.</text>
</comment>
<reference evidence="8" key="2">
    <citation type="submission" date="2023-05" db="EMBL/GenBank/DDBJ databases">
        <authorList>
            <person name="Schelkunov M.I."/>
        </authorList>
    </citation>
    <scope>NUCLEOTIDE SEQUENCE</scope>
    <source>
        <strain evidence="8">Hsosn_3</strain>
        <tissue evidence="8">Leaf</tissue>
    </source>
</reference>
<feature type="domain" description="Terpene synthase metal-binding" evidence="7">
    <location>
        <begin position="258"/>
        <end position="497"/>
    </location>
</feature>
<reference evidence="8" key="1">
    <citation type="submission" date="2023-02" db="EMBL/GenBank/DDBJ databases">
        <title>Genome of toxic invasive species Heracleum sosnowskyi carries increased number of genes despite the absence of recent whole-genome duplications.</title>
        <authorList>
            <person name="Schelkunov M."/>
            <person name="Shtratnikova V."/>
            <person name="Makarenko M."/>
            <person name="Klepikova A."/>
            <person name="Omelchenko D."/>
            <person name="Novikova G."/>
            <person name="Obukhova E."/>
            <person name="Bogdanov V."/>
            <person name="Penin A."/>
            <person name="Logacheva M."/>
        </authorList>
    </citation>
    <scope>NUCLEOTIDE SEQUENCE</scope>
    <source>
        <strain evidence="8">Hsosn_3</strain>
        <tissue evidence="8">Leaf</tissue>
    </source>
</reference>
<dbReference type="SUPFAM" id="SSF48576">
    <property type="entry name" value="Terpenoid synthases"/>
    <property type="match status" value="1"/>
</dbReference>
<dbReference type="Gene3D" id="1.50.10.130">
    <property type="entry name" value="Terpene synthase, N-terminal domain"/>
    <property type="match status" value="1"/>
</dbReference>
<dbReference type="SFLD" id="SFLDS00005">
    <property type="entry name" value="Isoprenoid_Synthase_Type_I"/>
    <property type="match status" value="1"/>
</dbReference>
<keyword evidence="4" id="KW-0460">Magnesium</keyword>
<keyword evidence="5" id="KW-0456">Lyase</keyword>
<keyword evidence="3" id="KW-0479">Metal-binding</keyword>
<sequence length="553" mass="64154">MTSSAQMLVASVNDPARPLAGFCPSLWGKRFSTFTTDEELKDKYSKEIELLKEEVSTMLVAAPGTKPEEQLKLINTIERLGLSYHFRNQIEHQLEIMFQADDDDENYDLFTEALRFRIFRQHGYRISCNVFNKFKDDSTGKFSEALASDPLGMLSLYDATFLRGHGEDVLEEALAFTTCHLKSMVSTSSSFVAKQITRALSQSLHRGVLRLEARYYISVYEEDLMRNEKLLRFAKLDFNLLMMIHKLELCELTRWYDELDLTTKLPYVRHRIVENHLWGVSIFFEPCYSRGRIIHAKMVTLLVISDDTYDAYGTFEELGLYTNAIEGFDISYMDQLPDYMKICYKTLLDTIEEYNEEMLQQGRLYNITYLKEAFKVMARVYYTEAKWLNRKFVAPFEEYLANATVSTGLYMCCFATFMGLSSEDATVEACSWAKGFPTIINSLNLVGRLQNDIVNYEEEKQRNHVATSIYCYMKEHGGTKEEAVAELERRIENAWKDANESLMKPTPVSTEVLMRPLNMMRMIDVTYKYADGYTHPDFLKKHVEAMFIDTMPV</sequence>
<comment type="caution">
    <text evidence="8">The sequence shown here is derived from an EMBL/GenBank/DDBJ whole genome shotgun (WGS) entry which is preliminary data.</text>
</comment>
<dbReference type="AlphaFoldDB" id="A0AAD8HV89"/>
<comment type="cofactor">
    <cofactor evidence="1">
        <name>Mg(2+)</name>
        <dbReference type="ChEBI" id="CHEBI:18420"/>
    </cofactor>
</comment>
<dbReference type="FunFam" id="1.50.10.130:FF:000001">
    <property type="entry name" value="Isoprene synthase, chloroplastic"/>
    <property type="match status" value="1"/>
</dbReference>
<dbReference type="InterPro" id="IPR008949">
    <property type="entry name" value="Isoprenoid_synthase_dom_sf"/>
</dbReference>
<dbReference type="Pfam" id="PF01397">
    <property type="entry name" value="Terpene_synth"/>
    <property type="match status" value="1"/>
</dbReference>
<keyword evidence="9" id="KW-1185">Reference proteome</keyword>
<accession>A0AAD8HV89</accession>
<proteinExistence type="predicted"/>
<evidence type="ECO:0000256" key="3">
    <source>
        <dbReference type="ARBA" id="ARBA00022723"/>
    </source>
</evidence>
<dbReference type="GO" id="GO:0000287">
    <property type="term" value="F:magnesium ion binding"/>
    <property type="evidence" value="ECO:0007669"/>
    <property type="project" value="InterPro"/>
</dbReference>
<dbReference type="FunFam" id="1.10.600.10:FF:000007">
    <property type="entry name" value="Isoprene synthase, chloroplastic"/>
    <property type="match status" value="1"/>
</dbReference>
<name>A0AAD8HV89_9APIA</name>
<dbReference type="CDD" id="cd00684">
    <property type="entry name" value="Terpene_cyclase_plant_C1"/>
    <property type="match status" value="1"/>
</dbReference>
<evidence type="ECO:0000256" key="1">
    <source>
        <dbReference type="ARBA" id="ARBA00001946"/>
    </source>
</evidence>
<evidence type="ECO:0000313" key="8">
    <source>
        <dbReference type="EMBL" id="KAK1373806.1"/>
    </source>
</evidence>
<evidence type="ECO:0000256" key="2">
    <source>
        <dbReference type="ARBA" id="ARBA00004721"/>
    </source>
</evidence>
<dbReference type="Gene3D" id="1.10.600.10">
    <property type="entry name" value="Farnesyl Diphosphate Synthase"/>
    <property type="match status" value="1"/>
</dbReference>